<keyword evidence="2" id="KW-0805">Transcription regulation</keyword>
<dbReference type="GO" id="GO:0005829">
    <property type="term" value="C:cytosol"/>
    <property type="evidence" value="ECO:0007669"/>
    <property type="project" value="TreeGrafter"/>
</dbReference>
<reference evidence="6 7" key="1">
    <citation type="submission" date="2016-10" db="EMBL/GenBank/DDBJ databases">
        <authorList>
            <person name="de Groot N.N."/>
        </authorList>
    </citation>
    <scope>NUCLEOTIDE SEQUENCE [LARGE SCALE GENOMIC DNA]</scope>
    <source>
        <strain evidence="6 7">DSM 15695</strain>
    </source>
</reference>
<dbReference type="STRING" id="89093.SAMN04488558_10261"/>
<dbReference type="GO" id="GO:0003700">
    <property type="term" value="F:DNA-binding transcription factor activity"/>
    <property type="evidence" value="ECO:0007669"/>
    <property type="project" value="InterPro"/>
</dbReference>
<dbReference type="GO" id="GO:0003677">
    <property type="term" value="F:DNA binding"/>
    <property type="evidence" value="ECO:0007669"/>
    <property type="project" value="UniProtKB-KW"/>
</dbReference>
<evidence type="ECO:0000256" key="2">
    <source>
        <dbReference type="ARBA" id="ARBA00023015"/>
    </source>
</evidence>
<dbReference type="OrthoDB" id="79118at2"/>
<dbReference type="Proteomes" id="UP000198833">
    <property type="component" value="Unassembled WGS sequence"/>
</dbReference>
<accession>A0A1H9ATV4</accession>
<evidence type="ECO:0000313" key="7">
    <source>
        <dbReference type="Proteomes" id="UP000198833"/>
    </source>
</evidence>
<comment type="similarity">
    <text evidence="1">Belongs to the LysR transcriptional regulatory family.</text>
</comment>
<dbReference type="InterPro" id="IPR036388">
    <property type="entry name" value="WH-like_DNA-bd_sf"/>
</dbReference>
<dbReference type="RefSeq" id="WP_092570434.1">
    <property type="nucleotide sequence ID" value="NZ_FOEN01000002.1"/>
</dbReference>
<keyword evidence="3 6" id="KW-0238">DNA-binding</keyword>
<evidence type="ECO:0000256" key="4">
    <source>
        <dbReference type="ARBA" id="ARBA00023163"/>
    </source>
</evidence>
<keyword evidence="7" id="KW-1185">Reference proteome</keyword>
<organism evidence="6 7">
    <name type="scientific">Ignavigranum ruoffiae</name>
    <dbReference type="NCBI Taxonomy" id="89093"/>
    <lineage>
        <taxon>Bacteria</taxon>
        <taxon>Bacillati</taxon>
        <taxon>Bacillota</taxon>
        <taxon>Bacilli</taxon>
        <taxon>Lactobacillales</taxon>
        <taxon>Aerococcaceae</taxon>
        <taxon>Ignavigranum</taxon>
    </lineage>
</organism>
<gene>
    <name evidence="6" type="ORF">SAMN04488558_10261</name>
</gene>
<dbReference type="SUPFAM" id="SSF46785">
    <property type="entry name" value="Winged helix' DNA-binding domain"/>
    <property type="match status" value="1"/>
</dbReference>
<dbReference type="CDD" id="cd05466">
    <property type="entry name" value="PBP2_LTTR_substrate"/>
    <property type="match status" value="1"/>
</dbReference>
<dbReference type="Gene3D" id="3.40.190.290">
    <property type="match status" value="1"/>
</dbReference>
<dbReference type="Pfam" id="PF00126">
    <property type="entry name" value="HTH_1"/>
    <property type="match status" value="1"/>
</dbReference>
<evidence type="ECO:0000256" key="1">
    <source>
        <dbReference type="ARBA" id="ARBA00009437"/>
    </source>
</evidence>
<dbReference type="InterPro" id="IPR036390">
    <property type="entry name" value="WH_DNA-bd_sf"/>
</dbReference>
<dbReference type="Gene3D" id="1.10.10.10">
    <property type="entry name" value="Winged helix-like DNA-binding domain superfamily/Winged helix DNA-binding domain"/>
    <property type="match status" value="1"/>
</dbReference>
<name>A0A1H9ATV4_9LACT</name>
<protein>
    <submittedName>
        <fullName evidence="6">DNA-binding transcriptional regulator, LysR family</fullName>
    </submittedName>
</protein>
<sequence>MFQGLEYVMAVYEEKSFSKAAKKLFISQPSLSANIKRIEKKLGLPIFDRSTIPLTLTEFGHEYITKAQEIARIEDDFAKYISDYSNLQRGKLIFGGTSLFASLILPKLMAEFSQTYPNLDLDLVEETTNTLVKMLNDGQIDILIDNTELDAEIFDRVLYGHESLFLAIPGDFSINQELKEYQFTAQEICQSYPNLTHKPSLPLHLMEDKPFVLLKEDNDTGERARQICQDNEFEPLVSFQVDQQMTAYNITSSGMAVSFVGTTLISKTPGRDNVIYYRLDDQPAHRNLYFYWKRDRYHSNALRKFIELIK</sequence>
<evidence type="ECO:0000256" key="3">
    <source>
        <dbReference type="ARBA" id="ARBA00023125"/>
    </source>
</evidence>
<dbReference type="Pfam" id="PF03466">
    <property type="entry name" value="LysR_substrate"/>
    <property type="match status" value="1"/>
</dbReference>
<dbReference type="PANTHER" id="PTHR30419:SF8">
    <property type="entry name" value="NITROGEN ASSIMILATION TRANSCRIPTIONAL ACTIVATOR-RELATED"/>
    <property type="match status" value="1"/>
</dbReference>
<keyword evidence="4" id="KW-0804">Transcription</keyword>
<dbReference type="InterPro" id="IPR005119">
    <property type="entry name" value="LysR_subst-bd"/>
</dbReference>
<dbReference type="InterPro" id="IPR050950">
    <property type="entry name" value="HTH-type_LysR_regulators"/>
</dbReference>
<dbReference type="PRINTS" id="PR00039">
    <property type="entry name" value="HTHLYSR"/>
</dbReference>
<dbReference type="PROSITE" id="PS50931">
    <property type="entry name" value="HTH_LYSR"/>
    <property type="match status" value="1"/>
</dbReference>
<dbReference type="InterPro" id="IPR000847">
    <property type="entry name" value="LysR_HTH_N"/>
</dbReference>
<dbReference type="AlphaFoldDB" id="A0A1H9ATV4"/>
<proteinExistence type="inferred from homology"/>
<feature type="domain" description="HTH lysR-type" evidence="5">
    <location>
        <begin position="1"/>
        <end position="57"/>
    </location>
</feature>
<dbReference type="EMBL" id="FOEN01000002">
    <property type="protein sequence ID" value="SEP79358.1"/>
    <property type="molecule type" value="Genomic_DNA"/>
</dbReference>
<evidence type="ECO:0000313" key="6">
    <source>
        <dbReference type="EMBL" id="SEP79358.1"/>
    </source>
</evidence>
<dbReference type="PANTHER" id="PTHR30419">
    <property type="entry name" value="HTH-TYPE TRANSCRIPTIONAL REGULATOR YBHD"/>
    <property type="match status" value="1"/>
</dbReference>
<dbReference type="SUPFAM" id="SSF53850">
    <property type="entry name" value="Periplasmic binding protein-like II"/>
    <property type="match status" value="1"/>
</dbReference>
<evidence type="ECO:0000259" key="5">
    <source>
        <dbReference type="PROSITE" id="PS50931"/>
    </source>
</evidence>